<protein>
    <submittedName>
        <fullName evidence="10">Glucose-methanol-choline oxidoreductase, N-terminal</fullName>
    </submittedName>
</protein>
<dbReference type="PANTHER" id="PTHR45968">
    <property type="entry name" value="OSJNBA0019K04.7 PROTEIN"/>
    <property type="match status" value="1"/>
</dbReference>
<dbReference type="Pfam" id="PF00732">
    <property type="entry name" value="GMC_oxred_N"/>
    <property type="match status" value="1"/>
</dbReference>
<feature type="binding site" evidence="6">
    <location>
        <begin position="500"/>
        <end position="501"/>
    </location>
    <ligand>
        <name>FAD</name>
        <dbReference type="ChEBI" id="CHEBI:57692"/>
    </ligand>
</feature>
<feature type="binding site" evidence="6">
    <location>
        <position position="118"/>
    </location>
    <ligand>
        <name>FAD</name>
        <dbReference type="ChEBI" id="CHEBI:57692"/>
    </ligand>
</feature>
<dbReference type="SUPFAM" id="SSF51905">
    <property type="entry name" value="FAD/NAD(P)-binding domain"/>
    <property type="match status" value="1"/>
</dbReference>
<dbReference type="InterPro" id="IPR051871">
    <property type="entry name" value="GMC_Oxidoreductase-Related"/>
</dbReference>
<feature type="domain" description="Glucose-methanol-choline oxidoreductase N-terminal" evidence="9">
    <location>
        <begin position="276"/>
        <end position="290"/>
    </location>
</feature>
<feature type="binding site" evidence="6">
    <location>
        <begin position="53"/>
        <end position="54"/>
    </location>
    <ligand>
        <name>FAD</name>
        <dbReference type="ChEBI" id="CHEBI:57692"/>
    </ligand>
</feature>
<dbReference type="GO" id="GO:0016614">
    <property type="term" value="F:oxidoreductase activity, acting on CH-OH group of donors"/>
    <property type="evidence" value="ECO:0007669"/>
    <property type="project" value="InterPro"/>
</dbReference>
<dbReference type="PIRSF" id="PIRSF000137">
    <property type="entry name" value="Alcohol_oxidase"/>
    <property type="match status" value="1"/>
</dbReference>
<name>A0AAN8VA28_9MAGN</name>
<dbReference type="Gene3D" id="3.30.410.40">
    <property type="match status" value="1"/>
</dbReference>
<feature type="signal peptide" evidence="8">
    <location>
        <begin position="1"/>
        <end position="23"/>
    </location>
</feature>
<dbReference type="Gene3D" id="3.50.50.60">
    <property type="entry name" value="FAD/NAD(P)-binding domain"/>
    <property type="match status" value="1"/>
</dbReference>
<keyword evidence="7" id="KW-1015">Disulfide bond</keyword>
<evidence type="ECO:0000256" key="8">
    <source>
        <dbReference type="SAM" id="SignalP"/>
    </source>
</evidence>
<comment type="caution">
    <text evidence="10">The sequence shown here is derived from an EMBL/GenBank/DDBJ whole genome shotgun (WGS) entry which is preliminary data.</text>
</comment>
<feature type="binding site" evidence="6">
    <location>
        <position position="231"/>
    </location>
    <ligand>
        <name>FAD</name>
        <dbReference type="ChEBI" id="CHEBI:57692"/>
    </ligand>
</feature>
<feature type="binding site" evidence="6">
    <location>
        <begin position="540"/>
        <end position="541"/>
    </location>
    <ligand>
        <name>FAD</name>
        <dbReference type="ChEBI" id="CHEBI:57692"/>
    </ligand>
</feature>
<evidence type="ECO:0000256" key="6">
    <source>
        <dbReference type="PIRSR" id="PIRSR000137-2"/>
    </source>
</evidence>
<dbReference type="InterPro" id="IPR036188">
    <property type="entry name" value="FAD/NAD-bd_sf"/>
</dbReference>
<feature type="binding site" evidence="6">
    <location>
        <position position="529"/>
    </location>
    <ligand>
        <name>FAD</name>
        <dbReference type="ChEBI" id="CHEBI:57692"/>
    </ligand>
</feature>
<evidence type="ECO:0000256" key="7">
    <source>
        <dbReference type="PIRSR" id="PIRSR000137-3"/>
    </source>
</evidence>
<keyword evidence="4 8" id="KW-0732">Signal</keyword>
<keyword evidence="3" id="KW-0285">Flavoprotein</keyword>
<evidence type="ECO:0000313" key="11">
    <source>
        <dbReference type="Proteomes" id="UP001370490"/>
    </source>
</evidence>
<evidence type="ECO:0000256" key="3">
    <source>
        <dbReference type="ARBA" id="ARBA00022630"/>
    </source>
</evidence>
<reference evidence="10 11" key="1">
    <citation type="submission" date="2023-12" db="EMBL/GenBank/DDBJ databases">
        <title>A high-quality genome assembly for Dillenia turbinata (Dilleniales).</title>
        <authorList>
            <person name="Chanderbali A."/>
        </authorList>
    </citation>
    <scope>NUCLEOTIDE SEQUENCE [LARGE SCALE GENOMIC DNA]</scope>
    <source>
        <strain evidence="10">LSX21</strain>
        <tissue evidence="10">Leaf</tissue>
    </source>
</reference>
<dbReference type="InterPro" id="IPR000172">
    <property type="entry name" value="GMC_OxRdtase_N"/>
</dbReference>
<dbReference type="PROSITE" id="PS00624">
    <property type="entry name" value="GMC_OXRED_2"/>
    <property type="match status" value="1"/>
</dbReference>
<feature type="disulfide bond" evidence="7">
    <location>
        <begin position="437"/>
        <end position="492"/>
    </location>
</feature>
<keyword evidence="11" id="KW-1185">Reference proteome</keyword>
<dbReference type="Pfam" id="PF05199">
    <property type="entry name" value="GMC_oxred_C"/>
    <property type="match status" value="1"/>
</dbReference>
<dbReference type="SUPFAM" id="SSF54373">
    <property type="entry name" value="FAD-linked reductases, C-terminal domain"/>
    <property type="match status" value="1"/>
</dbReference>
<evidence type="ECO:0000256" key="5">
    <source>
        <dbReference type="ARBA" id="ARBA00022827"/>
    </source>
</evidence>
<keyword evidence="5 6" id="KW-0274">FAD</keyword>
<dbReference type="InterPro" id="IPR007867">
    <property type="entry name" value="GMC_OxRtase_C"/>
</dbReference>
<dbReference type="InterPro" id="IPR012132">
    <property type="entry name" value="GMC_OxRdtase"/>
</dbReference>
<sequence>MCWRLLIFVGLTQILSLHGLSSAEKAPNYSFLKDATKSPPVLTSQYIIIGGGTSGCALAATLSQESSVLVLERGGVPYTNPNIVSMAKFPVNLGDIRPNSPTQQFISEDGVINHRARVLGGGSALNAGFYTRAESFFVKEMGWDQTLVEESYEWVEKKVAFKPNVKQWQSAVKNGLIEVGVVPNNGFTYDHTYGTKVGGSIFDEEGHRHTAADLLEYADPGKITVLLHATVVKILFRTNGKQKPRAYGVIYEDALGIKHTAYLAKESRCEIILSAGALGSPQILMLSGIGPADHLRAHGLQVVMDQPMVGQGMADNPMNVIFVPSPRPIEVSLIQVVGITNFNTYIEAASGLSLIPSVSQELLRNIASNQANQTEDIAKAMDAMKIALNTNTNVGVILEKVARPISRGHLELLTTNPHDNPSVTFNYFQAPEDLKSCVDGMNTIVKVLESSAFSGFRYKMVSVQALLGLTATVPFNLRPKHLRDAFDMEQFCKDTVVTIWHFHGGCQVGKVVDKDYRVFGVDALRVIDGSTWIHSPGTNPQATVMMLGRYMGQRIMQERAQHWRK</sequence>
<dbReference type="PANTHER" id="PTHR45968:SF31">
    <property type="entry name" value="GLUCOSE-METHANOL-CHOLINE (GMC) OXIDOREDUCTASE FAMILY PROTEIN"/>
    <property type="match status" value="1"/>
</dbReference>
<evidence type="ECO:0000256" key="2">
    <source>
        <dbReference type="ARBA" id="ARBA00010790"/>
    </source>
</evidence>
<dbReference type="Proteomes" id="UP001370490">
    <property type="component" value="Unassembled WGS sequence"/>
</dbReference>
<dbReference type="EMBL" id="JBAMMX010000015">
    <property type="protein sequence ID" value="KAK6926301.1"/>
    <property type="molecule type" value="Genomic_DNA"/>
</dbReference>
<evidence type="ECO:0000256" key="1">
    <source>
        <dbReference type="ARBA" id="ARBA00001974"/>
    </source>
</evidence>
<feature type="chain" id="PRO_5042996546" evidence="8">
    <location>
        <begin position="24"/>
        <end position="565"/>
    </location>
</feature>
<dbReference type="AlphaFoldDB" id="A0AAN8VA28"/>
<dbReference type="GO" id="GO:0050660">
    <property type="term" value="F:flavin adenine dinucleotide binding"/>
    <property type="evidence" value="ECO:0007669"/>
    <property type="project" value="InterPro"/>
</dbReference>
<evidence type="ECO:0000313" key="10">
    <source>
        <dbReference type="EMBL" id="KAK6926301.1"/>
    </source>
</evidence>
<comment type="cofactor">
    <cofactor evidence="1 6">
        <name>FAD</name>
        <dbReference type="ChEBI" id="CHEBI:57692"/>
    </cofactor>
</comment>
<evidence type="ECO:0000256" key="4">
    <source>
        <dbReference type="ARBA" id="ARBA00022729"/>
    </source>
</evidence>
<accession>A0AAN8VA28</accession>
<gene>
    <name evidence="10" type="ORF">RJ641_008020</name>
</gene>
<evidence type="ECO:0000259" key="9">
    <source>
        <dbReference type="PROSITE" id="PS00624"/>
    </source>
</evidence>
<feature type="binding site" evidence="6">
    <location>
        <begin position="72"/>
        <end position="73"/>
    </location>
    <ligand>
        <name>FAD</name>
        <dbReference type="ChEBI" id="CHEBI:57692"/>
    </ligand>
</feature>
<organism evidence="10 11">
    <name type="scientific">Dillenia turbinata</name>
    <dbReference type="NCBI Taxonomy" id="194707"/>
    <lineage>
        <taxon>Eukaryota</taxon>
        <taxon>Viridiplantae</taxon>
        <taxon>Streptophyta</taxon>
        <taxon>Embryophyta</taxon>
        <taxon>Tracheophyta</taxon>
        <taxon>Spermatophyta</taxon>
        <taxon>Magnoliopsida</taxon>
        <taxon>eudicotyledons</taxon>
        <taxon>Gunneridae</taxon>
        <taxon>Pentapetalae</taxon>
        <taxon>Dilleniales</taxon>
        <taxon>Dilleniaceae</taxon>
        <taxon>Dillenia</taxon>
    </lineage>
</organism>
<comment type="similarity">
    <text evidence="2">Belongs to the GMC oxidoreductase family.</text>
</comment>
<proteinExistence type="inferred from homology"/>